<dbReference type="EMBL" id="JAFCMP010000334">
    <property type="protein sequence ID" value="KAG5181380.1"/>
    <property type="molecule type" value="Genomic_DNA"/>
</dbReference>
<evidence type="ECO:0000256" key="1">
    <source>
        <dbReference type="ARBA" id="ARBA00007261"/>
    </source>
</evidence>
<dbReference type="InterPro" id="IPR007863">
    <property type="entry name" value="Peptidase_M16_C"/>
</dbReference>
<dbReference type="GO" id="GO:0006508">
    <property type="term" value="P:proteolysis"/>
    <property type="evidence" value="ECO:0007669"/>
    <property type="project" value="UniProtKB-KW"/>
</dbReference>
<evidence type="ECO:0000256" key="2">
    <source>
        <dbReference type="ARBA" id="ARBA00022670"/>
    </source>
</evidence>
<gene>
    <name evidence="12" type="ORF">JKP88DRAFT_346725</name>
</gene>
<feature type="compositionally biased region" description="Acidic residues" evidence="7">
    <location>
        <begin position="69"/>
        <end position="87"/>
    </location>
</feature>
<feature type="domain" description="Peptidase M16 C-terminal" evidence="9">
    <location>
        <begin position="251"/>
        <end position="471"/>
    </location>
</feature>
<dbReference type="Pfam" id="PF05193">
    <property type="entry name" value="Peptidase_M16_C"/>
    <property type="match status" value="1"/>
</dbReference>
<dbReference type="GO" id="GO:0005737">
    <property type="term" value="C:cytoplasm"/>
    <property type="evidence" value="ECO:0007669"/>
    <property type="project" value="UniProtKB-ARBA"/>
</dbReference>
<dbReference type="InterPro" id="IPR011765">
    <property type="entry name" value="Pept_M16_N"/>
</dbReference>
<evidence type="ECO:0000259" key="11">
    <source>
        <dbReference type="Pfam" id="PF22456"/>
    </source>
</evidence>
<dbReference type="GO" id="GO:0004222">
    <property type="term" value="F:metalloendopeptidase activity"/>
    <property type="evidence" value="ECO:0007669"/>
    <property type="project" value="InterPro"/>
</dbReference>
<keyword evidence="4" id="KW-0378">Hydrolase</keyword>
<dbReference type="GO" id="GO:0046872">
    <property type="term" value="F:metal ion binding"/>
    <property type="evidence" value="ECO:0007669"/>
    <property type="project" value="UniProtKB-KW"/>
</dbReference>
<feature type="region of interest" description="Disordered" evidence="7">
    <location>
        <begin position="46"/>
        <end position="93"/>
    </location>
</feature>
<dbReference type="Gene3D" id="3.30.830.10">
    <property type="entry name" value="Metalloenzyme, LuxS/M16 peptidase-like"/>
    <property type="match status" value="5"/>
</dbReference>
<accession>A0A835YU08</accession>
<keyword evidence="3" id="KW-0479">Metal-binding</keyword>
<keyword evidence="5" id="KW-0862">Zinc</keyword>
<dbReference type="Pfam" id="PF00675">
    <property type="entry name" value="Peptidase_M16"/>
    <property type="match status" value="1"/>
</dbReference>
<feature type="domain" description="Peptidase M16 N-terminal" evidence="8">
    <location>
        <begin position="98"/>
        <end position="216"/>
    </location>
</feature>
<proteinExistence type="inferred from homology"/>
<evidence type="ECO:0000259" key="10">
    <source>
        <dbReference type="Pfam" id="PF16187"/>
    </source>
</evidence>
<protein>
    <submittedName>
        <fullName evidence="12">Metalloenzyme, LuxS/M16 peptidase-like protein</fullName>
    </submittedName>
</protein>
<feature type="domain" description="Peptidase M16 middle/third" evidence="10">
    <location>
        <begin position="479"/>
        <end position="804"/>
    </location>
</feature>
<dbReference type="InterPro" id="IPR011249">
    <property type="entry name" value="Metalloenz_LuxS/M16"/>
</dbReference>
<dbReference type="InterPro" id="IPR032632">
    <property type="entry name" value="Peptidase_M16_M"/>
</dbReference>
<evidence type="ECO:0000259" key="9">
    <source>
        <dbReference type="Pfam" id="PF05193"/>
    </source>
</evidence>
<evidence type="ECO:0000256" key="3">
    <source>
        <dbReference type="ARBA" id="ARBA00022723"/>
    </source>
</evidence>
<evidence type="ECO:0000256" key="7">
    <source>
        <dbReference type="SAM" id="MobiDB-lite"/>
    </source>
</evidence>
<evidence type="ECO:0000256" key="6">
    <source>
        <dbReference type="ARBA" id="ARBA00023049"/>
    </source>
</evidence>
<organism evidence="12 13">
    <name type="scientific">Tribonema minus</name>
    <dbReference type="NCBI Taxonomy" id="303371"/>
    <lineage>
        <taxon>Eukaryota</taxon>
        <taxon>Sar</taxon>
        <taxon>Stramenopiles</taxon>
        <taxon>Ochrophyta</taxon>
        <taxon>PX clade</taxon>
        <taxon>Xanthophyceae</taxon>
        <taxon>Tribonematales</taxon>
        <taxon>Tribonemataceae</taxon>
        <taxon>Tribonema</taxon>
    </lineage>
</organism>
<comment type="similarity">
    <text evidence="1">Belongs to the peptidase M16 family.</text>
</comment>
<dbReference type="PANTHER" id="PTHR43690:SF18">
    <property type="entry name" value="INSULIN-DEGRADING ENZYME-RELATED"/>
    <property type="match status" value="1"/>
</dbReference>
<dbReference type="SUPFAM" id="SSF63411">
    <property type="entry name" value="LuxS/MPP-like metallohydrolase"/>
    <property type="match status" value="5"/>
</dbReference>
<dbReference type="PROSITE" id="PS00143">
    <property type="entry name" value="INSULINASE"/>
    <property type="match status" value="1"/>
</dbReference>
<feature type="compositionally biased region" description="Basic and acidic residues" evidence="7">
    <location>
        <begin position="46"/>
        <end position="57"/>
    </location>
</feature>
<dbReference type="PANTHER" id="PTHR43690">
    <property type="entry name" value="NARDILYSIN"/>
    <property type="match status" value="1"/>
</dbReference>
<dbReference type="AlphaFoldDB" id="A0A835YU08"/>
<dbReference type="Pfam" id="PF16187">
    <property type="entry name" value="Peptidase_M16_M"/>
    <property type="match status" value="1"/>
</dbReference>
<dbReference type="Pfam" id="PF22456">
    <property type="entry name" value="PqqF-like_C_4"/>
    <property type="match status" value="1"/>
</dbReference>
<evidence type="ECO:0000256" key="4">
    <source>
        <dbReference type="ARBA" id="ARBA00022801"/>
    </source>
</evidence>
<evidence type="ECO:0000313" key="12">
    <source>
        <dbReference type="EMBL" id="KAG5181380.1"/>
    </source>
</evidence>
<name>A0A835YU08_9STRA</name>
<dbReference type="OrthoDB" id="952271at2759"/>
<keyword evidence="2" id="KW-0645">Protease</keyword>
<dbReference type="Proteomes" id="UP000664859">
    <property type="component" value="Unassembled WGS sequence"/>
</dbReference>
<evidence type="ECO:0000313" key="13">
    <source>
        <dbReference type="Proteomes" id="UP000664859"/>
    </source>
</evidence>
<dbReference type="InterPro" id="IPR001431">
    <property type="entry name" value="Pept_M16_Zn_BS"/>
</dbReference>
<comment type="caution">
    <text evidence="12">The sequence shown here is derived from an EMBL/GenBank/DDBJ whole genome shotgun (WGS) entry which is preliminary data.</text>
</comment>
<feature type="domain" description="Coenzyme PQQ synthesis protein F-like C-terminal lobe" evidence="11">
    <location>
        <begin position="988"/>
        <end position="1063"/>
    </location>
</feature>
<sequence length="1211" mass="129285">MSGKSNGKRSPKKILRCYDVDATKPDCDKKSYRLVLLPNGIRALLVHDPESSDHDDTMDGSDGGSSEGEGSDESGSEDGSEDGEEGSDAGGGGRDGLKKAACALAVGVGSFSDPPQCQGLAHYLEHMLFMGSKKYPGENEYDAFISKHGGSANAYTECEYTLYHFDIMPEHLEGALDIFAQFFTAPLMTAASSDRELNAIESEFCLSKNNDMMQELRCAAAPPRHPYRTFTWGNLASLRDAPAAAGVDVRGALLRFHAEHYCAPAMQLVVLGHAPLDELEALVERCFSKVRAAPAAPPADAAAASSSAAAPPPFQPQVLTATVDGRPCRSLSFEGAGPPLGGQGEGEGKGGVLLHRLRPVRDSHRLTLAWALPPQARLYRSKPGHYVGHMIGHEGEGSLLSLLRDRQWATGLSAGIGGGGHSSGTYGALFEVSVTLTAAGVAAWHKVVEDLFVFLGMVRGHGVLEWVHKELQAVSEAQFRFQEEEEPAEAVAHLASMMVPSNGLREEHLLSGPYLMDEWRPDAVRNALARLTPAAARIDLFSSAFGCAAEEDPPAPLSGAPDRAPLVEPHFGLEYWVDELPAGVVAAWEAALARWEGATPLPEEGVLVDPKSDKRLRLAPKNAFIATDFSLRPLPESTEEAPGAQLLEGGALAGLQVPSAPPPAPTVVWEEGAIKVWHLQDAKFRQPRGEVYAKIVCNDAAGAWPAARQQGLVDLAARLINEHLTEFAYMATVAELHYSLKATVYGFQVHVHGFSHRLPVLLEAVLTAVLGVGRSTDYPAQNAFDTQKEALMRAYANAGLKPDKEASCNITTQMEWWPLKRAHTGAGVGCDKETGAMFNRSLHVTTILCTLRKSSATASRLALLFDKHYFDREKAAAIADATLEDLRQFLREHLFVGGVSIEAAAHGNITQEEAVQLGRSVAAVAAAQAAGLDAQQQHVDRRARRLPRAAHLLHCAAARDPTQDNSALESYWQAGEDALPLRAALDALEALLEEPLYDTLRTQQQLGYSVACGVRATGGVLGFCVRVVSAAYPPSELLARVDAFLAGFADQLEAMTPEAFRPSAAPACADALAGFADRLEAMAPEAFRQHLVSLAQNKLQPDNALCEVAERHWSEISTRRRHFSAARDEVLELQSVDQAALVALCREWFRSGGGGGSALPRLTVMIAGGAADAAAEAAAAAAAAGGGVTAIDDIAAARASGEWYPVLIGDS</sequence>
<reference evidence="12" key="1">
    <citation type="submission" date="2021-02" db="EMBL/GenBank/DDBJ databases">
        <title>First Annotated Genome of the Yellow-green Alga Tribonema minus.</title>
        <authorList>
            <person name="Mahan K.M."/>
        </authorList>
    </citation>
    <scope>NUCLEOTIDE SEQUENCE</scope>
    <source>
        <strain evidence="12">UTEX B ZZ1240</strain>
    </source>
</reference>
<dbReference type="FunFam" id="3.30.830.10:FF:000005">
    <property type="entry name" value="nardilysin isoform X1"/>
    <property type="match status" value="1"/>
</dbReference>
<dbReference type="InterPro" id="IPR050626">
    <property type="entry name" value="Peptidase_M16"/>
</dbReference>
<keyword evidence="6" id="KW-0482">Metalloprotease</keyword>
<keyword evidence="13" id="KW-1185">Reference proteome</keyword>
<evidence type="ECO:0000256" key="5">
    <source>
        <dbReference type="ARBA" id="ARBA00022833"/>
    </source>
</evidence>
<dbReference type="InterPro" id="IPR054734">
    <property type="entry name" value="PqqF-like_C_4"/>
</dbReference>
<evidence type="ECO:0000259" key="8">
    <source>
        <dbReference type="Pfam" id="PF00675"/>
    </source>
</evidence>